<evidence type="ECO:0000256" key="1">
    <source>
        <dbReference type="SAM" id="Phobius"/>
    </source>
</evidence>
<organism evidence="3 4">
    <name type="scientific">Absidia repens</name>
    <dbReference type="NCBI Taxonomy" id="90262"/>
    <lineage>
        <taxon>Eukaryota</taxon>
        <taxon>Fungi</taxon>
        <taxon>Fungi incertae sedis</taxon>
        <taxon>Mucoromycota</taxon>
        <taxon>Mucoromycotina</taxon>
        <taxon>Mucoromycetes</taxon>
        <taxon>Mucorales</taxon>
        <taxon>Cunninghamellaceae</taxon>
        <taxon>Absidia</taxon>
    </lineage>
</organism>
<protein>
    <recommendedName>
        <fullName evidence="2">J domain-containing protein</fullName>
    </recommendedName>
</protein>
<accession>A0A1X2IVD1</accession>
<dbReference type="PROSITE" id="PS50076">
    <property type="entry name" value="DNAJ_2"/>
    <property type="match status" value="1"/>
</dbReference>
<feature type="transmembrane region" description="Helical" evidence="1">
    <location>
        <begin position="318"/>
        <end position="338"/>
    </location>
</feature>
<dbReference type="InterPro" id="IPR036869">
    <property type="entry name" value="J_dom_sf"/>
</dbReference>
<dbReference type="PANTHER" id="PTHR24074">
    <property type="entry name" value="CO-CHAPERONE PROTEIN DJLA"/>
    <property type="match status" value="1"/>
</dbReference>
<sequence length="479" mass="55013">MMLPLGIIGCRIRQQIGTRIRYFSTTISRRRDDKGPPKNKLRAVPFTQHIKAAESVFDDFHGKGFFSVRIKNADPPEEIFLPFWLVSATAHVQLKQAQVGRNTLERQFNPITKRTEQVYTTEWAWVPSPEQYTFTRQYLPAEHANLQVYGSHKYRRGLVNGIRQDHVTEVQEFTPDLLDRPSYNDMDDDIRNIQRKVDPFTIYPTTALRFARSYIQSNEEKEMDTFLCNTYSADKTRLVDLQITISDIHVSPVYYPAYVFTINYLGRHLRTFVNGHNLSVSGVRTYNWHRAAACSALTMTGLMLANGGIGYGGYSGSFWIGIALPSFITSVIVMYYPLISLRVHDAIRQYEIRGQADDPKVWDTDWTAAYDSFENRQRYRSWRAEQQANYQRTGSYSSRASSGNNDPKGYYAALNVPPNASKADIQGAFRGLAMKHHPDRFSDPKEKHQAKEKFQVISNAYSVLRDSKKRNIYDSTGNG</sequence>
<gene>
    <name evidence="3" type="ORF">BCR42DRAFT_446713</name>
</gene>
<dbReference type="Gene3D" id="1.10.287.110">
    <property type="entry name" value="DnaJ domain"/>
    <property type="match status" value="1"/>
</dbReference>
<dbReference type="CDD" id="cd06257">
    <property type="entry name" value="DnaJ"/>
    <property type="match status" value="1"/>
</dbReference>
<dbReference type="PROSITE" id="PS00636">
    <property type="entry name" value="DNAJ_1"/>
    <property type="match status" value="1"/>
</dbReference>
<dbReference type="OrthoDB" id="445556at2759"/>
<dbReference type="SUPFAM" id="SSF46565">
    <property type="entry name" value="Chaperone J-domain"/>
    <property type="match status" value="1"/>
</dbReference>
<keyword evidence="4" id="KW-1185">Reference proteome</keyword>
<evidence type="ECO:0000259" key="2">
    <source>
        <dbReference type="PROSITE" id="PS50076"/>
    </source>
</evidence>
<dbReference type="InterPro" id="IPR001623">
    <property type="entry name" value="DnaJ_domain"/>
</dbReference>
<proteinExistence type="predicted"/>
<evidence type="ECO:0000313" key="3">
    <source>
        <dbReference type="EMBL" id="ORZ22973.1"/>
    </source>
</evidence>
<feature type="domain" description="J" evidence="2">
    <location>
        <begin position="409"/>
        <end position="477"/>
    </location>
</feature>
<dbReference type="SMART" id="SM00271">
    <property type="entry name" value="DnaJ"/>
    <property type="match status" value="1"/>
</dbReference>
<dbReference type="AlphaFoldDB" id="A0A1X2IVD1"/>
<keyword evidence="1" id="KW-1133">Transmembrane helix</keyword>
<dbReference type="PRINTS" id="PR00625">
    <property type="entry name" value="JDOMAIN"/>
</dbReference>
<dbReference type="InterPro" id="IPR050817">
    <property type="entry name" value="DjlA_DnaK_co-chaperone"/>
</dbReference>
<dbReference type="EMBL" id="MCGE01000003">
    <property type="protein sequence ID" value="ORZ22973.1"/>
    <property type="molecule type" value="Genomic_DNA"/>
</dbReference>
<dbReference type="STRING" id="90262.A0A1X2IVD1"/>
<dbReference type="Proteomes" id="UP000193560">
    <property type="component" value="Unassembled WGS sequence"/>
</dbReference>
<dbReference type="Pfam" id="PF00226">
    <property type="entry name" value="DnaJ"/>
    <property type="match status" value="1"/>
</dbReference>
<reference evidence="3 4" key="1">
    <citation type="submission" date="2016-07" db="EMBL/GenBank/DDBJ databases">
        <title>Pervasive Adenine N6-methylation of Active Genes in Fungi.</title>
        <authorList>
            <consortium name="DOE Joint Genome Institute"/>
            <person name="Mondo S.J."/>
            <person name="Dannebaum R.O."/>
            <person name="Kuo R.C."/>
            <person name="Labutti K."/>
            <person name="Haridas S."/>
            <person name="Kuo A."/>
            <person name="Salamov A."/>
            <person name="Ahrendt S.R."/>
            <person name="Lipzen A."/>
            <person name="Sullivan W."/>
            <person name="Andreopoulos W.B."/>
            <person name="Clum A."/>
            <person name="Lindquist E."/>
            <person name="Daum C."/>
            <person name="Ramamoorthy G.K."/>
            <person name="Gryganskyi A."/>
            <person name="Culley D."/>
            <person name="Magnuson J.K."/>
            <person name="James T.Y."/>
            <person name="O'Malley M.A."/>
            <person name="Stajich J.E."/>
            <person name="Spatafora J.W."/>
            <person name="Visel A."/>
            <person name="Grigoriev I.V."/>
        </authorList>
    </citation>
    <scope>NUCLEOTIDE SEQUENCE [LARGE SCALE GENOMIC DNA]</scope>
    <source>
        <strain evidence="3 4">NRRL 1336</strain>
    </source>
</reference>
<keyword evidence="1" id="KW-0812">Transmembrane</keyword>
<name>A0A1X2IVD1_9FUNG</name>
<evidence type="ECO:0000313" key="4">
    <source>
        <dbReference type="Proteomes" id="UP000193560"/>
    </source>
</evidence>
<keyword evidence="1" id="KW-0472">Membrane</keyword>
<dbReference type="InterPro" id="IPR018253">
    <property type="entry name" value="DnaJ_domain_CS"/>
</dbReference>
<comment type="caution">
    <text evidence="3">The sequence shown here is derived from an EMBL/GenBank/DDBJ whole genome shotgun (WGS) entry which is preliminary data.</text>
</comment>